<dbReference type="Gene3D" id="3.50.50.60">
    <property type="entry name" value="FAD/NAD(P)-binding domain"/>
    <property type="match status" value="2"/>
</dbReference>
<evidence type="ECO:0000256" key="5">
    <source>
        <dbReference type="ARBA" id="ARBA00022827"/>
    </source>
</evidence>
<dbReference type="STRING" id="349064.SAMN05660429_02782"/>
<dbReference type="NCBIfam" id="TIGR01988">
    <property type="entry name" value="Ubi-OHases"/>
    <property type="match status" value="1"/>
</dbReference>
<dbReference type="PRINTS" id="PR00420">
    <property type="entry name" value="RNGMNOXGNASE"/>
</dbReference>
<sequence length="408" mass="44090">MNKVDIAIVGAGMVGLTAALAIEKLTNLSVAVIDAQGISPLTDDAEVRVSAINMASKTILQQLGVWPLIEATRLQPYQHMHVWDSAGFGHLDFDAKALTGANATDNIGWIIENKVIRNALYQQAEQNANITLLTGQSITQLAQGDGEVFITLENAAPVLAKCVVGADGANSWVRKQAGITLTFRDYDHTALVATVESTGGHQNTAWQSFLDTGPLAFLPLFNAQQCSIVWSTSPEHANQLMAMDEVDFNKHISAASDGKLGNIKLVSERFTYPLSMRYAQDFVKNRIILIGDAAHTIHPLAGQGVNLGLLDAAALADTFSQLSRPLAEEYPQTELLAFARWRKSEAVDLIAAMESIKQVFAVRNPFAKLMRGIGMSTINRLSPIKSALTAQALGYKSHLPSLAKTTEK</sequence>
<dbReference type="GO" id="GO:0071949">
    <property type="term" value="F:FAD binding"/>
    <property type="evidence" value="ECO:0007669"/>
    <property type="project" value="InterPro"/>
</dbReference>
<dbReference type="Proteomes" id="UP000199308">
    <property type="component" value="Unassembled WGS sequence"/>
</dbReference>
<dbReference type="EMBL" id="FOHK01000016">
    <property type="protein sequence ID" value="SET82557.1"/>
    <property type="molecule type" value="Genomic_DNA"/>
</dbReference>
<dbReference type="InterPro" id="IPR018168">
    <property type="entry name" value="Ubi_Hdrlase_CS"/>
</dbReference>
<evidence type="ECO:0000313" key="9">
    <source>
        <dbReference type="EMBL" id="SET82557.1"/>
    </source>
</evidence>
<keyword evidence="10" id="KW-1185">Reference proteome</keyword>
<name>A0A1I0HHM6_THASX</name>
<dbReference type="OrthoDB" id="9769565at2"/>
<keyword evidence="6" id="KW-0560">Oxidoreductase</keyword>
<evidence type="ECO:0000256" key="3">
    <source>
        <dbReference type="ARBA" id="ARBA00005349"/>
    </source>
</evidence>
<comment type="pathway">
    <text evidence="2">Cofactor biosynthesis; ubiquinone biosynthesis.</text>
</comment>
<dbReference type="InterPro" id="IPR010971">
    <property type="entry name" value="UbiH/COQ6"/>
</dbReference>
<dbReference type="PROSITE" id="PS01304">
    <property type="entry name" value="UBIH"/>
    <property type="match status" value="1"/>
</dbReference>
<evidence type="ECO:0000256" key="4">
    <source>
        <dbReference type="ARBA" id="ARBA00022630"/>
    </source>
</evidence>
<organism evidence="9 10">
    <name type="scientific">Thalassotalea agarivorans</name>
    <name type="common">Thalassomonas agarivorans</name>
    <dbReference type="NCBI Taxonomy" id="349064"/>
    <lineage>
        <taxon>Bacteria</taxon>
        <taxon>Pseudomonadati</taxon>
        <taxon>Pseudomonadota</taxon>
        <taxon>Gammaproteobacteria</taxon>
        <taxon>Alteromonadales</taxon>
        <taxon>Colwelliaceae</taxon>
        <taxon>Thalassotalea</taxon>
    </lineage>
</organism>
<dbReference type="SUPFAM" id="SSF51905">
    <property type="entry name" value="FAD/NAD(P)-binding domain"/>
    <property type="match status" value="1"/>
</dbReference>
<feature type="domain" description="FAD-binding" evidence="8">
    <location>
        <begin position="3"/>
        <end position="321"/>
    </location>
</feature>
<dbReference type="GO" id="GO:0006744">
    <property type="term" value="P:ubiquinone biosynthetic process"/>
    <property type="evidence" value="ECO:0007669"/>
    <property type="project" value="UniProtKB-UniPathway"/>
</dbReference>
<evidence type="ECO:0000259" key="8">
    <source>
        <dbReference type="Pfam" id="PF01494"/>
    </source>
</evidence>
<protein>
    <submittedName>
        <fullName evidence="9">2-octaprenylphenol hydroxylase</fullName>
    </submittedName>
</protein>
<dbReference type="PANTHER" id="PTHR43876">
    <property type="entry name" value="UBIQUINONE BIOSYNTHESIS MONOOXYGENASE COQ6, MITOCHONDRIAL"/>
    <property type="match status" value="1"/>
</dbReference>
<comment type="similarity">
    <text evidence="3">Belongs to the UbiH/COQ6 family.</text>
</comment>
<proteinExistence type="inferred from homology"/>
<dbReference type="Pfam" id="PF01494">
    <property type="entry name" value="FAD_binding_3"/>
    <property type="match status" value="1"/>
</dbReference>
<dbReference type="GO" id="GO:0019168">
    <property type="term" value="F:2-polyprenylphenol 6-hydroxylase activity"/>
    <property type="evidence" value="ECO:0007669"/>
    <property type="project" value="TreeGrafter"/>
</dbReference>
<keyword evidence="5" id="KW-0274">FAD</keyword>
<dbReference type="InterPro" id="IPR002938">
    <property type="entry name" value="FAD-bd"/>
</dbReference>
<dbReference type="RefSeq" id="WP_093331765.1">
    <property type="nucleotide sequence ID" value="NZ_AP027363.1"/>
</dbReference>
<evidence type="ECO:0000256" key="7">
    <source>
        <dbReference type="ARBA" id="ARBA00023033"/>
    </source>
</evidence>
<dbReference type="PANTHER" id="PTHR43876:SF7">
    <property type="entry name" value="UBIQUINONE BIOSYNTHESIS MONOOXYGENASE COQ6, MITOCHONDRIAL"/>
    <property type="match status" value="1"/>
</dbReference>
<evidence type="ECO:0000256" key="6">
    <source>
        <dbReference type="ARBA" id="ARBA00023002"/>
    </source>
</evidence>
<evidence type="ECO:0000256" key="2">
    <source>
        <dbReference type="ARBA" id="ARBA00004749"/>
    </source>
</evidence>
<dbReference type="UniPathway" id="UPA00232"/>
<keyword evidence="7" id="KW-0503">Monooxygenase</keyword>
<dbReference type="AlphaFoldDB" id="A0A1I0HHM6"/>
<gene>
    <name evidence="9" type="ORF">SAMN05660429_02782</name>
</gene>
<keyword evidence="4" id="KW-0285">Flavoprotein</keyword>
<reference evidence="9 10" key="1">
    <citation type="submission" date="2016-10" db="EMBL/GenBank/DDBJ databases">
        <authorList>
            <person name="de Groot N.N."/>
        </authorList>
    </citation>
    <scope>NUCLEOTIDE SEQUENCE [LARGE SCALE GENOMIC DNA]</scope>
    <source>
        <strain evidence="9 10">DSM 19706</strain>
    </source>
</reference>
<evidence type="ECO:0000256" key="1">
    <source>
        <dbReference type="ARBA" id="ARBA00001974"/>
    </source>
</evidence>
<comment type="cofactor">
    <cofactor evidence="1">
        <name>FAD</name>
        <dbReference type="ChEBI" id="CHEBI:57692"/>
    </cofactor>
</comment>
<evidence type="ECO:0000313" key="10">
    <source>
        <dbReference type="Proteomes" id="UP000199308"/>
    </source>
</evidence>
<dbReference type="InterPro" id="IPR051205">
    <property type="entry name" value="UbiH/COQ6_monooxygenase"/>
</dbReference>
<dbReference type="InterPro" id="IPR036188">
    <property type="entry name" value="FAD/NAD-bd_sf"/>
</dbReference>
<accession>A0A1I0HHM6</accession>